<protein>
    <submittedName>
        <fullName evidence="2">Uncharacterized protein</fullName>
    </submittedName>
</protein>
<feature type="compositionally biased region" description="Basic and acidic residues" evidence="1">
    <location>
        <begin position="1"/>
        <end position="11"/>
    </location>
</feature>
<evidence type="ECO:0000256" key="1">
    <source>
        <dbReference type="SAM" id="MobiDB-lite"/>
    </source>
</evidence>
<keyword evidence="3" id="KW-1185">Reference proteome</keyword>
<proteinExistence type="predicted"/>
<reference evidence="2 3" key="1">
    <citation type="journal article" date="2021" name="Hortic Res">
        <title>Chromosome-scale assembly of the Dendrobium chrysotoxum genome enhances the understanding of orchid evolution.</title>
        <authorList>
            <person name="Zhang Y."/>
            <person name="Zhang G.Q."/>
            <person name="Zhang D."/>
            <person name="Liu X.D."/>
            <person name="Xu X.Y."/>
            <person name="Sun W.H."/>
            <person name="Yu X."/>
            <person name="Zhu X."/>
            <person name="Wang Z.W."/>
            <person name="Zhao X."/>
            <person name="Zhong W.Y."/>
            <person name="Chen H."/>
            <person name="Yin W.L."/>
            <person name="Huang T."/>
            <person name="Niu S.C."/>
            <person name="Liu Z.J."/>
        </authorList>
    </citation>
    <scope>NUCLEOTIDE SEQUENCE [LARGE SCALE GENOMIC DNA]</scope>
    <source>
        <strain evidence="2">Lindl</strain>
    </source>
</reference>
<gene>
    <name evidence="2" type="ORF">IEQ34_013075</name>
</gene>
<sequence length="492" mass="52491">MKCPEKSESAGRKQYTSRKTEIRHALKEVKAVGGEERVVAGEEDLDRARGPPEHLMQSIGEIDGRGAAKCVAASCDAVNGAPAAVVHAVAGDYVLGDGAINPANAVTPLGFVFEPAGDDCDGFGDGGGGEWRARYAKEPWGAAIQGVPEAFGEEGGIEFGVVKGLGAEGVGFGDDKVRVVGRRRIGGGGRRVETIEGEAAEDASGPDSTHVAIKKYRVIVGITIIRVNSFEALRELNEANILTTMINEEAHRLADGHCIIDIVVAIKYRGMVSFPMLRRRHRPSPRPMRPISHPSRLFHLHHLYHHILFTGRRRLLHPPHLLHLLPRVKRIGPPPYRIRQAINPHLKLIILPLHSPPIPHKILPPLILRRIPPQAKVTFRVPRLNVVFAAEGDPQSCESGSLSHSLEGEKGAAVVREIAGKLIDGVIGGEDGEDGVGRNERGFLVGIGGGDEDVDGWEVGGGGGGGIELVAEGGEVGGAVDGVEFGELVEDP</sequence>
<dbReference type="Proteomes" id="UP000775213">
    <property type="component" value="Unassembled WGS sequence"/>
</dbReference>
<dbReference type="AlphaFoldDB" id="A0AAV7GQF9"/>
<evidence type="ECO:0000313" key="2">
    <source>
        <dbReference type="EMBL" id="KAH0457760.1"/>
    </source>
</evidence>
<evidence type="ECO:0000313" key="3">
    <source>
        <dbReference type="Proteomes" id="UP000775213"/>
    </source>
</evidence>
<name>A0AAV7GQF9_DENCH</name>
<accession>A0AAV7GQF9</accession>
<comment type="caution">
    <text evidence="2">The sequence shown here is derived from an EMBL/GenBank/DDBJ whole genome shotgun (WGS) entry which is preliminary data.</text>
</comment>
<dbReference type="EMBL" id="JAGFBR010000012">
    <property type="protein sequence ID" value="KAH0457760.1"/>
    <property type="molecule type" value="Genomic_DNA"/>
</dbReference>
<feature type="region of interest" description="Disordered" evidence="1">
    <location>
        <begin position="1"/>
        <end position="20"/>
    </location>
</feature>
<organism evidence="2 3">
    <name type="scientific">Dendrobium chrysotoxum</name>
    <name type="common">Orchid</name>
    <dbReference type="NCBI Taxonomy" id="161865"/>
    <lineage>
        <taxon>Eukaryota</taxon>
        <taxon>Viridiplantae</taxon>
        <taxon>Streptophyta</taxon>
        <taxon>Embryophyta</taxon>
        <taxon>Tracheophyta</taxon>
        <taxon>Spermatophyta</taxon>
        <taxon>Magnoliopsida</taxon>
        <taxon>Liliopsida</taxon>
        <taxon>Asparagales</taxon>
        <taxon>Orchidaceae</taxon>
        <taxon>Epidendroideae</taxon>
        <taxon>Malaxideae</taxon>
        <taxon>Dendrobiinae</taxon>
        <taxon>Dendrobium</taxon>
    </lineage>
</organism>